<evidence type="ECO:0000313" key="1">
    <source>
        <dbReference type="EMBL" id="MCQ4949337.1"/>
    </source>
</evidence>
<comment type="caution">
    <text evidence="1">The sequence shown here is derived from an EMBL/GenBank/DDBJ whole genome shotgun (WGS) entry which is preliminary data.</text>
</comment>
<organism evidence="1 2">
    <name type="scientific">Bittarella massiliensis</name>
    <name type="common">ex Durand et al. 2017</name>
    <dbReference type="NCBI Taxonomy" id="1720313"/>
    <lineage>
        <taxon>Bacteria</taxon>
        <taxon>Bacillati</taxon>
        <taxon>Bacillota</taxon>
        <taxon>Clostridia</taxon>
        <taxon>Eubacteriales</taxon>
        <taxon>Oscillospiraceae</taxon>
        <taxon>Bittarella (ex Durand et al. 2017)</taxon>
    </lineage>
</organism>
<dbReference type="InterPro" id="IPR006427">
    <property type="entry name" value="Portal_HK97"/>
</dbReference>
<dbReference type="Pfam" id="PF04860">
    <property type="entry name" value="Phage_portal"/>
    <property type="match status" value="1"/>
</dbReference>
<accession>A0AAW5K911</accession>
<sequence length="383" mass="42850">MFEKLTGDTQQVGVKEITAEELWSPGGEVYVRELAFWACVNLIANAVSKCEFKTFERGKEVKKRNYYRWNISPNPNQSGSVFIHKLISQLYRHNEALVIESSGQLLVADSFCRKPYALLDDVFSQVQVGDFSFSRTFLQSEVLYFQLGEKDMRKVTAGLYDAYSRLIDYTMQSYQKSRGTKGILKINSSRITSEEDRAKFDKLMSQDFRALFSADNAVLPLFDGYEFDPLASKTYSNEGTRDIRAMVDDVLDFTARGFGLPPALLNGSVQDTDKAIDQALTFCLDPLCTMLAEEINRKTYGESGFLAGDYLQIDTKAVKHVDLLSVSASVDKLISSGAFTINDIRDLVGEPKIPEPWADAHYMTKNYATIAEALAQQGGGETG</sequence>
<name>A0AAW5K911_9FIRM</name>
<dbReference type="EMBL" id="JANGAB010000003">
    <property type="protein sequence ID" value="MCQ4949337.1"/>
    <property type="molecule type" value="Genomic_DNA"/>
</dbReference>
<dbReference type="AlphaFoldDB" id="A0AAW5K911"/>
<dbReference type="NCBIfam" id="TIGR01537">
    <property type="entry name" value="portal_HK97"/>
    <property type="match status" value="1"/>
</dbReference>
<proteinExistence type="predicted"/>
<evidence type="ECO:0000313" key="2">
    <source>
        <dbReference type="Proteomes" id="UP001205063"/>
    </source>
</evidence>
<dbReference type="InterPro" id="IPR006944">
    <property type="entry name" value="Phage/GTA_portal"/>
</dbReference>
<reference evidence="1" key="1">
    <citation type="submission" date="2022-06" db="EMBL/GenBank/DDBJ databases">
        <title>Isolation of gut microbiota from human fecal samples.</title>
        <authorList>
            <person name="Pamer E.G."/>
            <person name="Barat B."/>
            <person name="Waligurski E."/>
            <person name="Medina S."/>
            <person name="Paddock L."/>
            <person name="Mostad J."/>
        </authorList>
    </citation>
    <scope>NUCLEOTIDE SEQUENCE</scope>
    <source>
        <strain evidence="1">DFI.7.96</strain>
    </source>
</reference>
<gene>
    <name evidence="1" type="ORF">NE646_06605</name>
</gene>
<protein>
    <submittedName>
        <fullName evidence="1">Phage portal protein</fullName>
    </submittedName>
</protein>
<dbReference type="Proteomes" id="UP001205063">
    <property type="component" value="Unassembled WGS sequence"/>
</dbReference>